<dbReference type="OrthoDB" id="3297424at2"/>
<keyword evidence="3" id="KW-0732">Signal</keyword>
<evidence type="ECO:0000256" key="3">
    <source>
        <dbReference type="SAM" id="SignalP"/>
    </source>
</evidence>
<dbReference type="SUPFAM" id="SSF49329">
    <property type="entry name" value="Cu,Zn superoxide dismutase-like"/>
    <property type="match status" value="1"/>
</dbReference>
<feature type="compositionally biased region" description="Polar residues" evidence="2">
    <location>
        <begin position="59"/>
        <end position="74"/>
    </location>
</feature>
<comment type="caution">
    <text evidence="4">The sequence shown here is derived from an EMBL/GenBank/DDBJ whole genome shotgun (WGS) entry which is preliminary data.</text>
</comment>
<comment type="similarity">
    <text evidence="1">Belongs to the Cu-Zn superoxide dismutase family.</text>
</comment>
<dbReference type="RefSeq" id="WP_084556678.1">
    <property type="nucleotide sequence ID" value="NZ_RJKL01000001.1"/>
</dbReference>
<dbReference type="AlphaFoldDB" id="A0A3N1GFH6"/>
<feature type="region of interest" description="Disordered" evidence="2">
    <location>
        <begin position="22"/>
        <end position="80"/>
    </location>
</feature>
<reference evidence="4 5" key="1">
    <citation type="submission" date="2018-11" db="EMBL/GenBank/DDBJ databases">
        <title>Sequencing the genomes of 1000 actinobacteria strains.</title>
        <authorList>
            <person name="Klenk H.-P."/>
        </authorList>
    </citation>
    <scope>NUCLEOTIDE SEQUENCE [LARGE SCALE GENOMIC DNA]</scope>
    <source>
        <strain evidence="4 5">DSM 43634</strain>
    </source>
</reference>
<evidence type="ECO:0000256" key="1">
    <source>
        <dbReference type="ARBA" id="ARBA00010457"/>
    </source>
</evidence>
<dbReference type="Proteomes" id="UP000271683">
    <property type="component" value="Unassembled WGS sequence"/>
</dbReference>
<sequence>MRRPLPFLTVALAALAGCSGTGGTVPATTPPSPPPAGTPWIVSSGIPDPDASNPPLPTPSGQAPLTVGTASGTFQPAPEGTQAITYDSTAVPPGATAQVSVATTTQGIRVRLAVTGLVSRRAYGAHLHTKTCTSVPDDAGPHYQHQADPSQPSVDPAFANPRNEVWLDFTTDPRGAATIAAQQSWTFDPVRPPRSLVLHAQLTRTDPGKAGTAGARVACLTLRG</sequence>
<name>A0A3N1GFH6_9ACTN</name>
<dbReference type="GO" id="GO:0006801">
    <property type="term" value="P:superoxide metabolic process"/>
    <property type="evidence" value="ECO:0007669"/>
    <property type="project" value="InterPro"/>
</dbReference>
<feature type="chain" id="PRO_5017957798" evidence="3">
    <location>
        <begin position="28"/>
        <end position="224"/>
    </location>
</feature>
<dbReference type="EMBL" id="RJKL01000001">
    <property type="protein sequence ID" value="ROP29053.1"/>
    <property type="molecule type" value="Genomic_DNA"/>
</dbReference>
<proteinExistence type="inferred from homology"/>
<accession>A0A3N1GFH6</accession>
<dbReference type="GO" id="GO:0046872">
    <property type="term" value="F:metal ion binding"/>
    <property type="evidence" value="ECO:0007669"/>
    <property type="project" value="InterPro"/>
</dbReference>
<gene>
    <name evidence="4" type="ORF">EDD30_1836</name>
</gene>
<evidence type="ECO:0000256" key="2">
    <source>
        <dbReference type="SAM" id="MobiDB-lite"/>
    </source>
</evidence>
<feature type="signal peptide" evidence="3">
    <location>
        <begin position="1"/>
        <end position="27"/>
    </location>
</feature>
<feature type="compositionally biased region" description="Pro residues" evidence="2">
    <location>
        <begin position="28"/>
        <end position="37"/>
    </location>
</feature>
<evidence type="ECO:0000313" key="5">
    <source>
        <dbReference type="Proteomes" id="UP000271683"/>
    </source>
</evidence>
<dbReference type="InterPro" id="IPR036423">
    <property type="entry name" value="SOD-like_Cu/Zn_dom_sf"/>
</dbReference>
<feature type="region of interest" description="Disordered" evidence="2">
    <location>
        <begin position="135"/>
        <end position="158"/>
    </location>
</feature>
<evidence type="ECO:0000313" key="4">
    <source>
        <dbReference type="EMBL" id="ROP29053.1"/>
    </source>
</evidence>
<organism evidence="4 5">
    <name type="scientific">Couchioplanes caeruleus</name>
    <dbReference type="NCBI Taxonomy" id="56438"/>
    <lineage>
        <taxon>Bacteria</taxon>
        <taxon>Bacillati</taxon>
        <taxon>Actinomycetota</taxon>
        <taxon>Actinomycetes</taxon>
        <taxon>Micromonosporales</taxon>
        <taxon>Micromonosporaceae</taxon>
        <taxon>Couchioplanes</taxon>
    </lineage>
</organism>
<dbReference type="Gene3D" id="2.60.40.200">
    <property type="entry name" value="Superoxide dismutase, copper/zinc binding domain"/>
    <property type="match status" value="1"/>
</dbReference>
<protein>
    <submittedName>
        <fullName evidence="4">Cu-Zn family superoxide dismutase</fullName>
    </submittedName>
</protein>
<dbReference type="PROSITE" id="PS51257">
    <property type="entry name" value="PROKAR_LIPOPROTEIN"/>
    <property type="match status" value="1"/>
</dbReference>